<feature type="region of interest" description="Disordered" evidence="4">
    <location>
        <begin position="1"/>
        <end position="32"/>
    </location>
</feature>
<evidence type="ECO:0000256" key="2">
    <source>
        <dbReference type="ARBA" id="ARBA00022980"/>
    </source>
</evidence>
<dbReference type="EMBL" id="JALJOT010000008">
    <property type="protein sequence ID" value="KAK9908545.1"/>
    <property type="molecule type" value="Genomic_DNA"/>
</dbReference>
<proteinExistence type="inferred from homology"/>
<dbReference type="InterPro" id="IPR005825">
    <property type="entry name" value="Ribosomal_uL24_CS"/>
</dbReference>
<keyword evidence="2" id="KW-0689">Ribosomal protein</keyword>
<feature type="domain" description="KOW" evidence="5">
    <location>
        <begin position="48"/>
        <end position="75"/>
    </location>
</feature>
<evidence type="ECO:0000313" key="6">
    <source>
        <dbReference type="EMBL" id="KAK9908545.1"/>
    </source>
</evidence>
<dbReference type="InterPro" id="IPR005756">
    <property type="entry name" value="Ribosomal_uL24_euk/arc"/>
</dbReference>
<dbReference type="InterPro" id="IPR008991">
    <property type="entry name" value="Translation_prot_SH3-like_sf"/>
</dbReference>
<evidence type="ECO:0000313" key="7">
    <source>
        <dbReference type="Proteomes" id="UP001491310"/>
    </source>
</evidence>
<dbReference type="NCBIfam" id="TIGR01080">
    <property type="entry name" value="rplX_A_E"/>
    <property type="match status" value="1"/>
</dbReference>
<dbReference type="Pfam" id="PF16906">
    <property type="entry name" value="Ribosomal_L26"/>
    <property type="match status" value="1"/>
</dbReference>
<dbReference type="SMART" id="SM00739">
    <property type="entry name" value="KOW"/>
    <property type="match status" value="1"/>
</dbReference>
<feature type="compositionally biased region" description="Acidic residues" evidence="4">
    <location>
        <begin position="135"/>
        <end position="144"/>
    </location>
</feature>
<dbReference type="PROSITE" id="PS01108">
    <property type="entry name" value="RIBOSOMAL_L24"/>
    <property type="match status" value="1"/>
</dbReference>
<evidence type="ECO:0000256" key="1">
    <source>
        <dbReference type="ARBA" id="ARBA00010618"/>
    </source>
</evidence>
<comment type="caution">
    <text evidence="6">The sequence shown here is derived from an EMBL/GenBank/DDBJ whole genome shotgun (WGS) entry which is preliminary data.</text>
</comment>
<dbReference type="InterPro" id="IPR005824">
    <property type="entry name" value="KOW"/>
</dbReference>
<evidence type="ECO:0000256" key="4">
    <source>
        <dbReference type="SAM" id="MobiDB-lite"/>
    </source>
</evidence>
<dbReference type="Proteomes" id="UP001491310">
    <property type="component" value="Unassembled WGS sequence"/>
</dbReference>
<dbReference type="Pfam" id="PF00467">
    <property type="entry name" value="KOW"/>
    <property type="match status" value="1"/>
</dbReference>
<dbReference type="InterPro" id="IPR014722">
    <property type="entry name" value="Rib_uL2_dom2"/>
</dbReference>
<gene>
    <name evidence="6" type="ORF">WJX75_009481</name>
</gene>
<reference evidence="6 7" key="1">
    <citation type="journal article" date="2024" name="Nat. Commun.">
        <title>Phylogenomics reveals the evolutionary origins of lichenization in chlorophyte algae.</title>
        <authorList>
            <person name="Puginier C."/>
            <person name="Libourel C."/>
            <person name="Otte J."/>
            <person name="Skaloud P."/>
            <person name="Haon M."/>
            <person name="Grisel S."/>
            <person name="Petersen M."/>
            <person name="Berrin J.G."/>
            <person name="Delaux P.M."/>
            <person name="Dal Grande F."/>
            <person name="Keller J."/>
        </authorList>
    </citation>
    <scope>NUCLEOTIDE SEQUENCE [LARGE SCALE GENOMIC DNA]</scope>
    <source>
        <strain evidence="6 7">SAG 216-7</strain>
    </source>
</reference>
<dbReference type="Gene3D" id="2.30.30.30">
    <property type="match status" value="1"/>
</dbReference>
<name>A0ABR2YP12_9CHLO</name>
<sequence>MKFSTTVSSSRRKSRKAHFSAPSNVRRKLMSAPLSRELKTKYSVNAVPVRKDDEVSVVRGTYKGREGKIVQVYRKKWVIHIERITREKVNGATVNVGIDPSKVVVTKLKLDKDRKGLLDRKGKKDDKNKGKFSEAEVEAMQDVD</sequence>
<protein>
    <recommendedName>
        <fullName evidence="5">KOW domain-containing protein</fullName>
    </recommendedName>
</protein>
<feature type="region of interest" description="Disordered" evidence="4">
    <location>
        <begin position="116"/>
        <end position="144"/>
    </location>
</feature>
<accession>A0ABR2YP12</accession>
<dbReference type="InterPro" id="IPR041988">
    <property type="entry name" value="Ribosomal_uL24_KOW"/>
</dbReference>
<comment type="similarity">
    <text evidence="1">Belongs to the universal ribosomal protein uL24 family.</text>
</comment>
<feature type="compositionally biased region" description="Basic and acidic residues" evidence="4">
    <location>
        <begin position="116"/>
        <end position="134"/>
    </location>
</feature>
<dbReference type="PANTHER" id="PTHR11143">
    <property type="entry name" value="60S RIBOSOMAL PROTEIN L26 FAMILY MEMBER"/>
    <property type="match status" value="1"/>
</dbReference>
<dbReference type="CDD" id="cd06089">
    <property type="entry name" value="KOW_RPL26"/>
    <property type="match status" value="1"/>
</dbReference>
<evidence type="ECO:0000259" key="5">
    <source>
        <dbReference type="SMART" id="SM00739"/>
    </source>
</evidence>
<organism evidence="6 7">
    <name type="scientific">Coccomyxa subellipsoidea</name>
    <dbReference type="NCBI Taxonomy" id="248742"/>
    <lineage>
        <taxon>Eukaryota</taxon>
        <taxon>Viridiplantae</taxon>
        <taxon>Chlorophyta</taxon>
        <taxon>core chlorophytes</taxon>
        <taxon>Trebouxiophyceae</taxon>
        <taxon>Trebouxiophyceae incertae sedis</taxon>
        <taxon>Coccomyxaceae</taxon>
        <taxon>Coccomyxa</taxon>
    </lineage>
</organism>
<keyword evidence="7" id="KW-1185">Reference proteome</keyword>
<dbReference type="SUPFAM" id="SSF50104">
    <property type="entry name" value="Translation proteins SH3-like domain"/>
    <property type="match status" value="1"/>
</dbReference>
<keyword evidence="3" id="KW-0687">Ribonucleoprotein</keyword>
<evidence type="ECO:0000256" key="3">
    <source>
        <dbReference type="ARBA" id="ARBA00023274"/>
    </source>
</evidence>